<sequence length="129" mass="14381">MTDYQNTMSDAVATDETDRLIASNKVEGTAVYGSDGDKLGHVYNFMVDKRSGKVEYAVLGFGGLFGMGENYHPLPWNTLTYDTDKGGYVVNISKDRLQGGPSYRAGEEPRYDRDYGRQINDYYGVTGTY</sequence>
<dbReference type="Gene3D" id="2.30.30.240">
    <property type="entry name" value="PRC-barrel domain"/>
    <property type="match status" value="1"/>
</dbReference>
<dbReference type="Pfam" id="PF05239">
    <property type="entry name" value="PRC"/>
    <property type="match status" value="1"/>
</dbReference>
<dbReference type="EMBL" id="BBWU01000046">
    <property type="protein sequence ID" value="GAO40307.1"/>
    <property type="molecule type" value="Genomic_DNA"/>
</dbReference>
<feature type="domain" description="PRC-barrel" evidence="1">
    <location>
        <begin position="21"/>
        <end position="97"/>
    </location>
</feature>
<gene>
    <name evidence="2" type="ORF">SCH01S_46_00140</name>
</gene>
<keyword evidence="3" id="KW-1185">Reference proteome</keyword>
<dbReference type="InterPro" id="IPR011033">
    <property type="entry name" value="PRC_barrel-like_sf"/>
</dbReference>
<dbReference type="Proteomes" id="UP000033202">
    <property type="component" value="Unassembled WGS sequence"/>
</dbReference>
<accession>A0A0E9MR96</accession>
<dbReference type="InterPro" id="IPR027275">
    <property type="entry name" value="PRC-brl_dom"/>
</dbReference>
<dbReference type="STRING" id="1219043.SCH01S_46_00140"/>
<protein>
    <recommendedName>
        <fullName evidence="1">PRC-barrel domain-containing protein</fullName>
    </recommendedName>
</protein>
<dbReference type="SUPFAM" id="SSF50346">
    <property type="entry name" value="PRC-barrel domain"/>
    <property type="match status" value="1"/>
</dbReference>
<reference evidence="2 3" key="1">
    <citation type="submission" date="2015-04" db="EMBL/GenBank/DDBJ databases">
        <title>Whole genome shotgun sequence of Sphingomonas changbaiensis NBRC 104936.</title>
        <authorList>
            <person name="Katano-Makiyama Y."/>
            <person name="Hosoyama A."/>
            <person name="Hashimoto M."/>
            <person name="Noguchi M."/>
            <person name="Tsuchikane K."/>
            <person name="Ohji S."/>
            <person name="Yamazoe A."/>
            <person name="Ichikawa N."/>
            <person name="Kimura A."/>
            <person name="Fujita N."/>
        </authorList>
    </citation>
    <scope>NUCLEOTIDE SEQUENCE [LARGE SCALE GENOMIC DNA]</scope>
    <source>
        <strain evidence="2 3">NBRC 104936</strain>
    </source>
</reference>
<evidence type="ECO:0000313" key="3">
    <source>
        <dbReference type="Proteomes" id="UP000033202"/>
    </source>
</evidence>
<dbReference type="RefSeq" id="WP_046349109.1">
    <property type="nucleotide sequence ID" value="NZ_BBWU01000046.1"/>
</dbReference>
<dbReference type="PANTHER" id="PTHR36505:SF1">
    <property type="entry name" value="BLR1072 PROTEIN"/>
    <property type="match status" value="1"/>
</dbReference>
<evidence type="ECO:0000313" key="2">
    <source>
        <dbReference type="EMBL" id="GAO40307.1"/>
    </source>
</evidence>
<dbReference type="AlphaFoldDB" id="A0A0E9MR96"/>
<dbReference type="PANTHER" id="PTHR36505">
    <property type="entry name" value="BLR1072 PROTEIN"/>
    <property type="match status" value="1"/>
</dbReference>
<comment type="caution">
    <text evidence="2">The sequence shown here is derived from an EMBL/GenBank/DDBJ whole genome shotgun (WGS) entry which is preliminary data.</text>
</comment>
<evidence type="ECO:0000259" key="1">
    <source>
        <dbReference type="Pfam" id="PF05239"/>
    </source>
</evidence>
<organism evidence="2 3">
    <name type="scientific">Sphingomonas changbaiensis NBRC 104936</name>
    <dbReference type="NCBI Taxonomy" id="1219043"/>
    <lineage>
        <taxon>Bacteria</taxon>
        <taxon>Pseudomonadati</taxon>
        <taxon>Pseudomonadota</taxon>
        <taxon>Alphaproteobacteria</taxon>
        <taxon>Sphingomonadales</taxon>
        <taxon>Sphingomonadaceae</taxon>
        <taxon>Sphingomonas</taxon>
    </lineage>
</organism>
<proteinExistence type="predicted"/>
<name>A0A0E9MR96_9SPHN</name>